<organism evidence="1 2">
    <name type="scientific">Pyronema omphalodes (strain CBS 100304)</name>
    <name type="common">Pyronema confluens</name>
    <dbReference type="NCBI Taxonomy" id="1076935"/>
    <lineage>
        <taxon>Eukaryota</taxon>
        <taxon>Fungi</taxon>
        <taxon>Dikarya</taxon>
        <taxon>Ascomycota</taxon>
        <taxon>Pezizomycotina</taxon>
        <taxon>Pezizomycetes</taxon>
        <taxon>Pezizales</taxon>
        <taxon>Pyronemataceae</taxon>
        <taxon>Pyronema</taxon>
    </lineage>
</organism>
<name>U4LKU5_PYROM</name>
<evidence type="ECO:0000313" key="1">
    <source>
        <dbReference type="EMBL" id="CCX29985.1"/>
    </source>
</evidence>
<dbReference type="EMBL" id="HF935395">
    <property type="protein sequence ID" value="CCX29985.1"/>
    <property type="molecule type" value="Genomic_DNA"/>
</dbReference>
<accession>U4LKU5</accession>
<protein>
    <submittedName>
        <fullName evidence="1">Uncharacterized protein</fullName>
    </submittedName>
</protein>
<evidence type="ECO:0000313" key="2">
    <source>
        <dbReference type="Proteomes" id="UP000018144"/>
    </source>
</evidence>
<proteinExistence type="predicted"/>
<dbReference type="AlphaFoldDB" id="U4LKU5"/>
<reference evidence="1 2" key="1">
    <citation type="journal article" date="2013" name="PLoS Genet.">
        <title>The genome and development-dependent transcriptomes of Pyronema confluens: a window into fungal evolution.</title>
        <authorList>
            <person name="Traeger S."/>
            <person name="Altegoer F."/>
            <person name="Freitag M."/>
            <person name="Gabaldon T."/>
            <person name="Kempken F."/>
            <person name="Kumar A."/>
            <person name="Marcet-Houben M."/>
            <person name="Poggeler S."/>
            <person name="Stajich J.E."/>
            <person name="Nowrousian M."/>
        </authorList>
    </citation>
    <scope>NUCLEOTIDE SEQUENCE [LARGE SCALE GENOMIC DNA]</scope>
    <source>
        <strain evidence="2">CBS 100304</strain>
        <tissue evidence="1">Vegetative mycelium</tissue>
    </source>
</reference>
<sequence>MHPLWILNSNFEPKRVMPESNGFHIIPKDPKLKLRTPRSYEHRYYCRPRRMSTSNVHDEFAFRRQRYPRTGAHKLSLSTRKLVTVLSIQHPVQY</sequence>
<dbReference type="Proteomes" id="UP000018144">
    <property type="component" value="Unassembled WGS sequence"/>
</dbReference>
<gene>
    <name evidence="1" type="ORF">PCON_07804</name>
</gene>
<keyword evidence="2" id="KW-1185">Reference proteome</keyword>